<keyword evidence="2" id="KW-1185">Reference proteome</keyword>
<proteinExistence type="predicted"/>
<dbReference type="AlphaFoldDB" id="A0AAQ3RRA2"/>
<evidence type="ECO:0000313" key="2">
    <source>
        <dbReference type="Proteomes" id="UP001374535"/>
    </source>
</evidence>
<protein>
    <submittedName>
        <fullName evidence="1">Uncharacterized protein</fullName>
    </submittedName>
</protein>
<dbReference type="Proteomes" id="UP001374535">
    <property type="component" value="Chromosome 8"/>
</dbReference>
<accession>A0AAQ3RRA2</accession>
<organism evidence="1 2">
    <name type="scientific">Vigna mungo</name>
    <name type="common">Black gram</name>
    <name type="synonym">Phaseolus mungo</name>
    <dbReference type="NCBI Taxonomy" id="3915"/>
    <lineage>
        <taxon>Eukaryota</taxon>
        <taxon>Viridiplantae</taxon>
        <taxon>Streptophyta</taxon>
        <taxon>Embryophyta</taxon>
        <taxon>Tracheophyta</taxon>
        <taxon>Spermatophyta</taxon>
        <taxon>Magnoliopsida</taxon>
        <taxon>eudicotyledons</taxon>
        <taxon>Gunneridae</taxon>
        <taxon>Pentapetalae</taxon>
        <taxon>rosids</taxon>
        <taxon>fabids</taxon>
        <taxon>Fabales</taxon>
        <taxon>Fabaceae</taxon>
        <taxon>Papilionoideae</taxon>
        <taxon>50 kb inversion clade</taxon>
        <taxon>NPAAA clade</taxon>
        <taxon>indigoferoid/millettioid clade</taxon>
        <taxon>Phaseoleae</taxon>
        <taxon>Vigna</taxon>
    </lineage>
</organism>
<dbReference type="EMBL" id="CP144693">
    <property type="protein sequence ID" value="WVZ01261.1"/>
    <property type="molecule type" value="Genomic_DNA"/>
</dbReference>
<sequence>MPTETIPDPCLIIKAISSGLVRDAAIIRFPSTSPFSSSTTITNYKKTIAQVVRLIHHSQKELLSTLFIKSVNTSILVLISYISLSWRIKPYGLYNHVSSYYSPDQFSSDYAVMFFNL</sequence>
<evidence type="ECO:0000313" key="1">
    <source>
        <dbReference type="EMBL" id="WVZ01261.1"/>
    </source>
</evidence>
<name>A0AAQ3RRA2_VIGMU</name>
<reference evidence="1 2" key="1">
    <citation type="journal article" date="2023" name="Life. Sci Alliance">
        <title>Evolutionary insights into 3D genome organization and epigenetic landscape of Vigna mungo.</title>
        <authorList>
            <person name="Junaid A."/>
            <person name="Singh B."/>
            <person name="Bhatia S."/>
        </authorList>
    </citation>
    <scope>NUCLEOTIDE SEQUENCE [LARGE SCALE GENOMIC DNA]</scope>
    <source>
        <strain evidence="1">Urdbean</strain>
    </source>
</reference>
<gene>
    <name evidence="1" type="ORF">V8G54_027330</name>
</gene>